<dbReference type="EMBL" id="LN731324">
    <property type="protein sequence ID" value="CEP14531.1"/>
    <property type="molecule type" value="Genomic_DNA"/>
</dbReference>
<protein>
    <submittedName>
        <fullName evidence="1">Uncharacterized protein</fullName>
    </submittedName>
</protein>
<dbReference type="OrthoDB" id="272266at2759"/>
<dbReference type="Proteomes" id="UP000054107">
    <property type="component" value="Unassembled WGS sequence"/>
</dbReference>
<accession>A0A0B7NHY1</accession>
<organism evidence="1 2">
    <name type="scientific">Parasitella parasitica</name>
    <dbReference type="NCBI Taxonomy" id="35722"/>
    <lineage>
        <taxon>Eukaryota</taxon>
        <taxon>Fungi</taxon>
        <taxon>Fungi incertae sedis</taxon>
        <taxon>Mucoromycota</taxon>
        <taxon>Mucoromycotina</taxon>
        <taxon>Mucoromycetes</taxon>
        <taxon>Mucorales</taxon>
        <taxon>Mucorineae</taxon>
        <taxon>Mucoraceae</taxon>
        <taxon>Parasitella</taxon>
    </lineage>
</organism>
<sequence length="247" mass="28559">MTQLYKWSTNEQIDQLKQYLAYRGPTTTSFLGYILSTHACESDSPGKSVIWTSHQDPLNTTDVVVWLIDSDHRTRFFVNSEVVLNSKEMTAEAISLEYNTSDPDKLPPYFKNIQDEELYKRSLKTAEKFLTMYMDQRYGSDTGEFYHDTSLLWAPIFYKLFEINLDVPCFVFSRQVSKPLDPIKLPPNYTVDRLDPTDVNTVVTKNKLAYDPKYVLDCFRISSAIRANGELIAWGMTHRDCNAVMLI</sequence>
<name>A0A0B7NHY1_9FUNG</name>
<reference evidence="1 2" key="1">
    <citation type="submission" date="2014-09" db="EMBL/GenBank/DDBJ databases">
        <authorList>
            <person name="Ellenberger Sabrina"/>
        </authorList>
    </citation>
    <scope>NUCLEOTIDE SEQUENCE [LARGE SCALE GENOMIC DNA]</scope>
    <source>
        <strain evidence="1 2">CBS 412.66</strain>
    </source>
</reference>
<keyword evidence="2" id="KW-1185">Reference proteome</keyword>
<gene>
    <name evidence="1" type="primary">PARPA_08715.1 scaffold 33880</name>
</gene>
<evidence type="ECO:0000313" key="2">
    <source>
        <dbReference type="Proteomes" id="UP000054107"/>
    </source>
</evidence>
<evidence type="ECO:0000313" key="1">
    <source>
        <dbReference type="EMBL" id="CEP14531.1"/>
    </source>
</evidence>
<dbReference type="AlphaFoldDB" id="A0A0B7NHY1"/>
<proteinExistence type="predicted"/>